<dbReference type="InterPro" id="IPR013848">
    <property type="entry name" value="Methylthiotransferase_N"/>
</dbReference>
<dbReference type="InterPro" id="IPR005839">
    <property type="entry name" value="Methylthiotransferase"/>
</dbReference>
<dbReference type="EC" id="2.8.4.3" evidence="9"/>
<name>A0A2M8QGV1_9CHLR</name>
<evidence type="ECO:0000259" key="15">
    <source>
        <dbReference type="PROSITE" id="PS51449"/>
    </source>
</evidence>
<evidence type="ECO:0000256" key="3">
    <source>
        <dbReference type="ARBA" id="ARBA00022485"/>
    </source>
</evidence>
<keyword evidence="8" id="KW-0411">Iron-sulfur</keyword>
<dbReference type="SFLD" id="SFLDG01082">
    <property type="entry name" value="B12-binding_domain_containing"/>
    <property type="match status" value="1"/>
</dbReference>
<keyword evidence="3" id="KW-0004">4Fe-4S</keyword>
<dbReference type="Pfam" id="PF04055">
    <property type="entry name" value="Radical_SAM"/>
    <property type="match status" value="1"/>
</dbReference>
<dbReference type="InterPro" id="IPR006638">
    <property type="entry name" value="Elp3/MiaA/NifB-like_rSAM"/>
</dbReference>
<evidence type="ECO:0000256" key="5">
    <source>
        <dbReference type="ARBA" id="ARBA00022691"/>
    </source>
</evidence>
<evidence type="ECO:0000256" key="8">
    <source>
        <dbReference type="ARBA" id="ARBA00023014"/>
    </source>
</evidence>
<dbReference type="SMART" id="SM00729">
    <property type="entry name" value="Elp3"/>
    <property type="match status" value="1"/>
</dbReference>
<evidence type="ECO:0000256" key="6">
    <source>
        <dbReference type="ARBA" id="ARBA00022723"/>
    </source>
</evidence>
<evidence type="ECO:0000313" key="18">
    <source>
        <dbReference type="Proteomes" id="UP000230790"/>
    </source>
</evidence>
<reference evidence="17 18" key="1">
    <citation type="submission" date="2017-11" db="EMBL/GenBank/DDBJ databases">
        <title>Evolution of Phototrophy in the Chloroflexi Phylum Driven by Horizontal Gene Transfer.</title>
        <authorList>
            <person name="Ward L.M."/>
            <person name="Hemp J."/>
            <person name="Shih P.M."/>
            <person name="Mcglynn S.E."/>
            <person name="Fischer W."/>
        </authorList>
    </citation>
    <scope>NUCLEOTIDE SEQUENCE [LARGE SCALE GENOMIC DNA]</scope>
    <source>
        <strain evidence="17">JP3_7</strain>
    </source>
</reference>
<dbReference type="Gene3D" id="3.40.50.12160">
    <property type="entry name" value="Methylthiotransferase, N-terminal domain"/>
    <property type="match status" value="1"/>
</dbReference>
<evidence type="ECO:0000259" key="14">
    <source>
        <dbReference type="PROSITE" id="PS50926"/>
    </source>
</evidence>
<evidence type="ECO:0000256" key="4">
    <source>
        <dbReference type="ARBA" id="ARBA00022679"/>
    </source>
</evidence>
<dbReference type="FunFam" id="3.80.30.20:FF:000001">
    <property type="entry name" value="tRNA-2-methylthio-N(6)-dimethylallyladenosine synthase 2"/>
    <property type="match status" value="1"/>
</dbReference>
<proteinExistence type="predicted"/>
<evidence type="ECO:0000256" key="9">
    <source>
        <dbReference type="ARBA" id="ARBA00033765"/>
    </source>
</evidence>
<dbReference type="InterPro" id="IPR002792">
    <property type="entry name" value="TRAM_dom"/>
</dbReference>
<dbReference type="PANTHER" id="PTHR43020:SF2">
    <property type="entry name" value="MITOCHONDRIAL TRNA METHYLTHIOTRANSFERASE CDK5RAP1"/>
    <property type="match status" value="1"/>
</dbReference>
<comment type="function">
    <text evidence="2">Catalyzes the methylthiolation of N6-(dimethylallyl)adenosine (i(6)A), leading to the formation of 2-methylthio-N6-(dimethylallyl)adenosine (ms(2)i(6)A) at position 37 in tRNAs that read codons beginning with uridine.</text>
</comment>
<evidence type="ECO:0000256" key="13">
    <source>
        <dbReference type="ARBA" id="ARBA00081141"/>
    </source>
</evidence>
<dbReference type="NCBIfam" id="TIGR00089">
    <property type="entry name" value="MiaB/RimO family radical SAM methylthiotransferase"/>
    <property type="match status" value="1"/>
</dbReference>
<accession>A0A2M8QGV1</accession>
<keyword evidence="6" id="KW-0479">Metal-binding</keyword>
<evidence type="ECO:0000256" key="10">
    <source>
        <dbReference type="ARBA" id="ARBA00051425"/>
    </source>
</evidence>
<dbReference type="GO" id="GO:0046872">
    <property type="term" value="F:metal ion binding"/>
    <property type="evidence" value="ECO:0007669"/>
    <property type="project" value="UniProtKB-KW"/>
</dbReference>
<dbReference type="PROSITE" id="PS50926">
    <property type="entry name" value="TRAM"/>
    <property type="match status" value="1"/>
</dbReference>
<dbReference type="FunFam" id="3.40.50.12160:FF:000003">
    <property type="entry name" value="CDK5 regulatory subunit-associated protein 1"/>
    <property type="match status" value="1"/>
</dbReference>
<evidence type="ECO:0000256" key="7">
    <source>
        <dbReference type="ARBA" id="ARBA00023004"/>
    </source>
</evidence>
<dbReference type="GO" id="GO:0005829">
    <property type="term" value="C:cytosol"/>
    <property type="evidence" value="ECO:0007669"/>
    <property type="project" value="TreeGrafter"/>
</dbReference>
<evidence type="ECO:0000256" key="11">
    <source>
        <dbReference type="ARBA" id="ARBA00068570"/>
    </source>
</evidence>
<dbReference type="EMBL" id="PGTN01000002">
    <property type="protein sequence ID" value="PJF48998.1"/>
    <property type="molecule type" value="Genomic_DNA"/>
</dbReference>
<evidence type="ECO:0000256" key="2">
    <source>
        <dbReference type="ARBA" id="ARBA00003234"/>
    </source>
</evidence>
<keyword evidence="7" id="KW-0408">Iron</keyword>
<dbReference type="PROSITE" id="PS01278">
    <property type="entry name" value="MTTASE_RADICAL"/>
    <property type="match status" value="1"/>
</dbReference>
<dbReference type="CDD" id="cd01335">
    <property type="entry name" value="Radical_SAM"/>
    <property type="match status" value="1"/>
</dbReference>
<dbReference type="AlphaFoldDB" id="A0A2M8QGV1"/>
<evidence type="ECO:0000259" key="16">
    <source>
        <dbReference type="PROSITE" id="PS51918"/>
    </source>
</evidence>
<keyword evidence="4 17" id="KW-0808">Transferase</keyword>
<feature type="domain" description="Radical SAM core" evidence="16">
    <location>
        <begin position="153"/>
        <end position="407"/>
    </location>
</feature>
<dbReference type="InterPro" id="IPR058240">
    <property type="entry name" value="rSAM_sf"/>
</dbReference>
<dbReference type="Pfam" id="PF00919">
    <property type="entry name" value="UPF0004"/>
    <property type="match status" value="1"/>
</dbReference>
<dbReference type="InterPro" id="IPR023404">
    <property type="entry name" value="rSAM_horseshoe"/>
</dbReference>
<dbReference type="Proteomes" id="UP000230790">
    <property type="component" value="Unassembled WGS sequence"/>
</dbReference>
<dbReference type="Gene3D" id="3.80.30.20">
    <property type="entry name" value="tm_1862 like domain"/>
    <property type="match status" value="1"/>
</dbReference>
<dbReference type="InterPro" id="IPR038135">
    <property type="entry name" value="Methylthiotransferase_N_sf"/>
</dbReference>
<dbReference type="SFLD" id="SFLDS00029">
    <property type="entry name" value="Radical_SAM"/>
    <property type="match status" value="1"/>
</dbReference>
<dbReference type="Pfam" id="PF01938">
    <property type="entry name" value="TRAM"/>
    <property type="match status" value="1"/>
</dbReference>
<comment type="caution">
    <text evidence="17">The sequence shown here is derived from an EMBL/GenBank/DDBJ whole genome shotgun (WGS) entry which is preliminary data.</text>
</comment>
<dbReference type="PROSITE" id="PS51918">
    <property type="entry name" value="RADICAL_SAM"/>
    <property type="match status" value="1"/>
</dbReference>
<protein>
    <recommendedName>
        <fullName evidence="11">tRNA-2-methylthio-N(6)-dimethylallyladenosine synthase</fullName>
        <ecNumber evidence="9">2.8.4.3</ecNumber>
    </recommendedName>
    <alternativeName>
        <fullName evidence="13">(Dimethylallyl)adenosine tRNA methylthiotransferase MiaB</fullName>
    </alternativeName>
    <alternativeName>
        <fullName evidence="12">tRNA-i(6)A37 methylthiotransferase</fullName>
    </alternativeName>
</protein>
<dbReference type="SUPFAM" id="SSF102114">
    <property type="entry name" value="Radical SAM enzymes"/>
    <property type="match status" value="1"/>
</dbReference>
<dbReference type="GO" id="GO:0051539">
    <property type="term" value="F:4 iron, 4 sulfur cluster binding"/>
    <property type="evidence" value="ECO:0007669"/>
    <property type="project" value="UniProtKB-KW"/>
</dbReference>
<dbReference type="SFLD" id="SFLDG01061">
    <property type="entry name" value="methylthiotransferase"/>
    <property type="match status" value="1"/>
</dbReference>
<feature type="domain" description="TRAM" evidence="14">
    <location>
        <begin position="410"/>
        <end position="471"/>
    </location>
</feature>
<dbReference type="InterPro" id="IPR020612">
    <property type="entry name" value="Methylthiotransferase_CS"/>
</dbReference>
<evidence type="ECO:0000313" key="17">
    <source>
        <dbReference type="EMBL" id="PJF48998.1"/>
    </source>
</evidence>
<comment type="catalytic activity">
    <reaction evidence="10">
        <text>N(6)-dimethylallyladenosine(37) in tRNA + (sulfur carrier)-SH + AH2 + 2 S-adenosyl-L-methionine = 2-methylsulfanyl-N(6)-dimethylallyladenosine(37) in tRNA + (sulfur carrier)-H + 5'-deoxyadenosine + L-methionine + A + S-adenosyl-L-homocysteine + 2 H(+)</text>
        <dbReference type="Rhea" id="RHEA:37067"/>
        <dbReference type="Rhea" id="RHEA-COMP:10375"/>
        <dbReference type="Rhea" id="RHEA-COMP:10376"/>
        <dbReference type="Rhea" id="RHEA-COMP:14737"/>
        <dbReference type="Rhea" id="RHEA-COMP:14739"/>
        <dbReference type="ChEBI" id="CHEBI:13193"/>
        <dbReference type="ChEBI" id="CHEBI:15378"/>
        <dbReference type="ChEBI" id="CHEBI:17319"/>
        <dbReference type="ChEBI" id="CHEBI:17499"/>
        <dbReference type="ChEBI" id="CHEBI:29917"/>
        <dbReference type="ChEBI" id="CHEBI:57844"/>
        <dbReference type="ChEBI" id="CHEBI:57856"/>
        <dbReference type="ChEBI" id="CHEBI:59789"/>
        <dbReference type="ChEBI" id="CHEBI:64428"/>
        <dbReference type="ChEBI" id="CHEBI:74415"/>
        <dbReference type="ChEBI" id="CHEBI:74417"/>
        <dbReference type="EC" id="2.8.4.3"/>
    </reaction>
</comment>
<feature type="domain" description="MTTase N-terminal" evidence="15">
    <location>
        <begin position="1"/>
        <end position="118"/>
    </location>
</feature>
<dbReference type="PANTHER" id="PTHR43020">
    <property type="entry name" value="CDK5 REGULATORY SUBUNIT-ASSOCIATED PROTEIN 1"/>
    <property type="match status" value="1"/>
</dbReference>
<dbReference type="GO" id="GO:0035597">
    <property type="term" value="F:tRNA-2-methylthio-N(6)-dimethylallyladenosine(37) synthase activity"/>
    <property type="evidence" value="ECO:0007669"/>
    <property type="project" value="UniProtKB-EC"/>
</dbReference>
<comment type="cofactor">
    <cofactor evidence="1">
        <name>[4Fe-4S] cluster</name>
        <dbReference type="ChEBI" id="CHEBI:49883"/>
    </cofactor>
</comment>
<dbReference type="PROSITE" id="PS51449">
    <property type="entry name" value="MTTASE_N"/>
    <property type="match status" value="1"/>
</dbReference>
<organism evidence="17 18">
    <name type="scientific">Candidatus Thermofonsia Clade 3 bacterium</name>
    <dbReference type="NCBI Taxonomy" id="2364212"/>
    <lineage>
        <taxon>Bacteria</taxon>
        <taxon>Bacillati</taxon>
        <taxon>Chloroflexota</taxon>
        <taxon>Candidatus Thermofontia</taxon>
        <taxon>Candidatus Thermofonsia Clade 3</taxon>
    </lineage>
</organism>
<sequence length="489" mass="55062">MKYHVATFGCQMNEADSQRLASELEKLGLRATDDRFAADVLVLNTCVVRQGAEDKALSYLHMIKPIKQRNPNVVVGVMGCLVGVRGNTPLKQAFPWVDVFMAPSEPGPMVDFLLQREGKRLAEAETQARFALQDGDFPAAQPDLALRLPAHEVGKRVTANVPVVYGCSHACTFCIIPFRRGPERSRPVAEIVREVESLVAQGVKEVTLLGQIVDRYGYDLLGDDYAIKRYNPGAASGIPSQNIPLRTPLVDLLRAVNDIEGLERVRFLTSHPNWMTDELLDAVNELPKVMSHIEVPVQAGDDDVLKRMRRGYTRDDYRRLIERIRAKVPDAAIATDIIVGFCGETEAQFMRTYELLEELRLDVVHLAKYSPRPHTVAAREFADDVPEEEKERRFRFLEAQHERISGEINQRYLGQTVEVLVEDQHKGKWRGRTPQNKLVFFEDASNDWRGKLANVTITWAGPWSMQGTVRTNEDALYNPAHATQTAHAA</sequence>
<gene>
    <name evidence="17" type="ORF">CUN48_00610</name>
</gene>
<evidence type="ECO:0000256" key="1">
    <source>
        <dbReference type="ARBA" id="ARBA00001966"/>
    </source>
</evidence>
<evidence type="ECO:0000256" key="12">
    <source>
        <dbReference type="ARBA" id="ARBA00080698"/>
    </source>
</evidence>
<keyword evidence="5" id="KW-0949">S-adenosyl-L-methionine</keyword>
<dbReference type="InterPro" id="IPR007197">
    <property type="entry name" value="rSAM"/>
</dbReference>